<gene>
    <name evidence="1" type="ORF">ACFY1D_14640</name>
</gene>
<dbReference type="RefSeq" id="WP_387886553.1">
    <property type="nucleotide sequence ID" value="NZ_JBIAWJ010000006.1"/>
</dbReference>
<dbReference type="EMBL" id="JBIAWJ010000006">
    <property type="protein sequence ID" value="MFF4522649.1"/>
    <property type="molecule type" value="Genomic_DNA"/>
</dbReference>
<evidence type="ECO:0000313" key="1">
    <source>
        <dbReference type="EMBL" id="MFF4522649.1"/>
    </source>
</evidence>
<dbReference type="Proteomes" id="UP001602058">
    <property type="component" value="Unassembled WGS sequence"/>
</dbReference>
<protein>
    <submittedName>
        <fullName evidence="1">Uncharacterized protein</fullName>
    </submittedName>
</protein>
<keyword evidence="2" id="KW-1185">Reference proteome</keyword>
<comment type="caution">
    <text evidence="1">The sequence shown here is derived from an EMBL/GenBank/DDBJ whole genome shotgun (WGS) entry which is preliminary data.</text>
</comment>
<proteinExistence type="predicted"/>
<evidence type="ECO:0000313" key="2">
    <source>
        <dbReference type="Proteomes" id="UP001602058"/>
    </source>
</evidence>
<accession>A0ABW6UJ98</accession>
<organism evidence="1 2">
    <name type="scientific">Streptomyces bluensis</name>
    <dbReference type="NCBI Taxonomy" id="33897"/>
    <lineage>
        <taxon>Bacteria</taxon>
        <taxon>Bacillati</taxon>
        <taxon>Actinomycetota</taxon>
        <taxon>Actinomycetes</taxon>
        <taxon>Kitasatosporales</taxon>
        <taxon>Streptomycetaceae</taxon>
        <taxon>Streptomyces</taxon>
    </lineage>
</organism>
<name>A0ABW6UJ98_9ACTN</name>
<sequence>MPTGVAVVCDTDDCLAVYLAVETGNDGDERSADEVSQMARKAAEGDGWVISFGFAQPVMTCPGCADGRGPVLERGECRRCMGLVGMESKCVYCLRRTEED</sequence>
<reference evidence="1 2" key="1">
    <citation type="submission" date="2024-10" db="EMBL/GenBank/DDBJ databases">
        <title>The Natural Products Discovery Center: Release of the First 8490 Sequenced Strains for Exploring Actinobacteria Biosynthetic Diversity.</title>
        <authorList>
            <person name="Kalkreuter E."/>
            <person name="Kautsar S.A."/>
            <person name="Yang D."/>
            <person name="Bader C.D."/>
            <person name="Teijaro C.N."/>
            <person name="Fluegel L."/>
            <person name="Davis C.M."/>
            <person name="Simpson J.R."/>
            <person name="Lauterbach L."/>
            <person name="Steele A.D."/>
            <person name="Gui C."/>
            <person name="Meng S."/>
            <person name="Li G."/>
            <person name="Viehrig K."/>
            <person name="Ye F."/>
            <person name="Su P."/>
            <person name="Kiefer A.F."/>
            <person name="Nichols A."/>
            <person name="Cepeda A.J."/>
            <person name="Yan W."/>
            <person name="Fan B."/>
            <person name="Jiang Y."/>
            <person name="Adhikari A."/>
            <person name="Zheng C.-J."/>
            <person name="Schuster L."/>
            <person name="Cowan T.M."/>
            <person name="Smanski M.J."/>
            <person name="Chevrette M.G."/>
            <person name="De Carvalho L.P.S."/>
            <person name="Shen B."/>
        </authorList>
    </citation>
    <scope>NUCLEOTIDE SEQUENCE [LARGE SCALE GENOMIC DNA]</scope>
    <source>
        <strain evidence="1 2">NPDC001390</strain>
    </source>
</reference>